<dbReference type="Gene3D" id="3.10.100.10">
    <property type="entry name" value="Mannose-Binding Protein A, subunit A"/>
    <property type="match status" value="1"/>
</dbReference>
<comment type="caution">
    <text evidence="3">The sequence shown here is derived from an EMBL/GenBank/DDBJ whole genome shotgun (WGS) entry which is preliminary data.</text>
</comment>
<sequence>MMKCCCLIVFIFCTIDVTNGGILSRICLASNGTCGQKGVTCNETFGPEWTYNGKCCNERPCCKSPCVPESCPHGYKLLSNQASSADCYFYGNYLTDWDAAQSSCASTRGAYLWRPNTAQETNDVRNTIANDSFAFWTGANDRDKDGKFTFIIENGPFSLNSLPFGSGSFAHFPDAVHVAIAIDTVSSTWIWLTQPSTLLFDYICEYQRITCSTVNVECCSLVTPVCENITIARRGQ</sequence>
<evidence type="ECO:0000256" key="1">
    <source>
        <dbReference type="SAM" id="SignalP"/>
    </source>
</evidence>
<feature type="domain" description="C-type lectin" evidence="2">
    <location>
        <begin position="83"/>
        <end position="205"/>
    </location>
</feature>
<feature type="chain" id="PRO_5035938533" description="C-type lectin domain-containing protein" evidence="1">
    <location>
        <begin position="21"/>
        <end position="236"/>
    </location>
</feature>
<gene>
    <name evidence="3" type="ORF">MEDL_62786</name>
</gene>
<dbReference type="OrthoDB" id="6129097at2759"/>
<dbReference type="SUPFAM" id="SSF56436">
    <property type="entry name" value="C-type lectin-like"/>
    <property type="match status" value="1"/>
</dbReference>
<dbReference type="InterPro" id="IPR001304">
    <property type="entry name" value="C-type_lectin-like"/>
</dbReference>
<accession>A0A8S3V8G4</accession>
<evidence type="ECO:0000259" key="2">
    <source>
        <dbReference type="PROSITE" id="PS50041"/>
    </source>
</evidence>
<reference evidence="3" key="1">
    <citation type="submission" date="2021-03" db="EMBL/GenBank/DDBJ databases">
        <authorList>
            <person name="Bekaert M."/>
        </authorList>
    </citation>
    <scope>NUCLEOTIDE SEQUENCE</scope>
</reference>
<name>A0A8S3V8G4_MYTED</name>
<evidence type="ECO:0000313" key="3">
    <source>
        <dbReference type="EMBL" id="CAG2251106.1"/>
    </source>
</evidence>
<dbReference type="PROSITE" id="PS50041">
    <property type="entry name" value="C_TYPE_LECTIN_2"/>
    <property type="match status" value="1"/>
</dbReference>
<keyword evidence="1" id="KW-0732">Signal</keyword>
<dbReference type="InterPro" id="IPR016186">
    <property type="entry name" value="C-type_lectin-like/link_sf"/>
</dbReference>
<protein>
    <recommendedName>
        <fullName evidence="2">C-type lectin domain-containing protein</fullName>
    </recommendedName>
</protein>
<organism evidence="3 4">
    <name type="scientific">Mytilus edulis</name>
    <name type="common">Blue mussel</name>
    <dbReference type="NCBI Taxonomy" id="6550"/>
    <lineage>
        <taxon>Eukaryota</taxon>
        <taxon>Metazoa</taxon>
        <taxon>Spiralia</taxon>
        <taxon>Lophotrochozoa</taxon>
        <taxon>Mollusca</taxon>
        <taxon>Bivalvia</taxon>
        <taxon>Autobranchia</taxon>
        <taxon>Pteriomorphia</taxon>
        <taxon>Mytilida</taxon>
        <taxon>Mytiloidea</taxon>
        <taxon>Mytilidae</taxon>
        <taxon>Mytilinae</taxon>
        <taxon>Mytilus</taxon>
    </lineage>
</organism>
<proteinExistence type="predicted"/>
<dbReference type="CDD" id="cd00037">
    <property type="entry name" value="CLECT"/>
    <property type="match status" value="1"/>
</dbReference>
<dbReference type="Pfam" id="PF00059">
    <property type="entry name" value="Lectin_C"/>
    <property type="match status" value="1"/>
</dbReference>
<evidence type="ECO:0000313" key="4">
    <source>
        <dbReference type="Proteomes" id="UP000683360"/>
    </source>
</evidence>
<dbReference type="EMBL" id="CAJPWZ010003075">
    <property type="protein sequence ID" value="CAG2251106.1"/>
    <property type="molecule type" value="Genomic_DNA"/>
</dbReference>
<keyword evidence="4" id="KW-1185">Reference proteome</keyword>
<feature type="signal peptide" evidence="1">
    <location>
        <begin position="1"/>
        <end position="20"/>
    </location>
</feature>
<dbReference type="SMART" id="SM00034">
    <property type="entry name" value="CLECT"/>
    <property type="match status" value="1"/>
</dbReference>
<dbReference type="Proteomes" id="UP000683360">
    <property type="component" value="Unassembled WGS sequence"/>
</dbReference>
<dbReference type="AlphaFoldDB" id="A0A8S3V8G4"/>
<dbReference type="InterPro" id="IPR016187">
    <property type="entry name" value="CTDL_fold"/>
</dbReference>